<protein>
    <submittedName>
        <fullName evidence="1">Uncharacterized protein</fullName>
    </submittedName>
</protein>
<dbReference type="STRING" id="397948.Cmaq_1883"/>
<evidence type="ECO:0000313" key="1">
    <source>
        <dbReference type="EMBL" id="ABW02700.1"/>
    </source>
</evidence>
<dbReference type="eggNOG" id="arCOG04019">
    <property type="taxonomic scope" value="Archaea"/>
</dbReference>
<accession>A8MBG7</accession>
<proteinExistence type="predicted"/>
<dbReference type="KEGG" id="cma:Cmaq_1883"/>
<evidence type="ECO:0000313" key="2">
    <source>
        <dbReference type="Proteomes" id="UP000001137"/>
    </source>
</evidence>
<dbReference type="OrthoDB" id="27287at2157"/>
<gene>
    <name evidence="1" type="ordered locus">Cmaq_1883</name>
</gene>
<dbReference type="HOGENOM" id="CLU_1242978_0_0_2"/>
<dbReference type="RefSeq" id="WP_012186919.1">
    <property type="nucleotide sequence ID" value="NC_009954.1"/>
</dbReference>
<sequence>MAKLLILSDSSRYSISKLTDELVSMGHQVKYMNISNEPLALSAVNEYDLTVLTSMNPYTALSIALTIGKSINSAAGIINALSVTKLLKEQGLDFLMVAGDSAVKSAFTNGPYYFNTAWSLGLGGFVDTVEGARSILEYRHYLKNPLASASILVKLTGEESRVFATIKHSKYGELLRRLNLHFAELTVIDGKVTEANPTPEIPVESVKEVAQVVAEYAAGINS</sequence>
<name>A8MBG7_CALMQ</name>
<dbReference type="GeneID" id="5709377"/>
<dbReference type="EMBL" id="CP000852">
    <property type="protein sequence ID" value="ABW02700.1"/>
    <property type="molecule type" value="Genomic_DNA"/>
</dbReference>
<organism evidence="1 2">
    <name type="scientific">Caldivirga maquilingensis (strain ATCC 700844 / DSM 13496 / JCM 10307 / IC-167)</name>
    <dbReference type="NCBI Taxonomy" id="397948"/>
    <lineage>
        <taxon>Archaea</taxon>
        <taxon>Thermoproteota</taxon>
        <taxon>Thermoprotei</taxon>
        <taxon>Thermoproteales</taxon>
        <taxon>Thermoproteaceae</taxon>
        <taxon>Caldivirga</taxon>
    </lineage>
</organism>
<dbReference type="Proteomes" id="UP000001137">
    <property type="component" value="Chromosome"/>
</dbReference>
<reference evidence="1 2" key="1">
    <citation type="submission" date="2007-10" db="EMBL/GenBank/DDBJ databases">
        <title>Complete sequence of Caldivirga maquilingensis IC-167.</title>
        <authorList>
            <consortium name="US DOE Joint Genome Institute"/>
            <person name="Copeland A."/>
            <person name="Lucas S."/>
            <person name="Lapidus A."/>
            <person name="Barry K."/>
            <person name="Glavina del Rio T."/>
            <person name="Dalin E."/>
            <person name="Tice H."/>
            <person name="Pitluck S."/>
            <person name="Saunders E."/>
            <person name="Brettin T."/>
            <person name="Bruce D."/>
            <person name="Detter J.C."/>
            <person name="Han C."/>
            <person name="Schmutz J."/>
            <person name="Larimer F."/>
            <person name="Land M."/>
            <person name="Hauser L."/>
            <person name="Kyrpides N."/>
            <person name="Ivanova N."/>
            <person name="Biddle J.F."/>
            <person name="Zhang Z."/>
            <person name="Fitz-Gibbon S.T."/>
            <person name="Lowe T.M."/>
            <person name="Saltikov C."/>
            <person name="House C.H."/>
            <person name="Richardson P."/>
        </authorList>
    </citation>
    <scope>NUCLEOTIDE SEQUENCE [LARGE SCALE GENOMIC DNA]</scope>
    <source>
        <strain evidence="2">ATCC 700844 / DSM 13496 / JCM 10307 / IC-167</strain>
    </source>
</reference>
<keyword evidence="2" id="KW-1185">Reference proteome</keyword>
<dbReference type="AlphaFoldDB" id="A8MBG7"/>